<gene>
    <name evidence="2" type="ORF">ABDJ85_03140</name>
</gene>
<reference evidence="2 3" key="1">
    <citation type="submission" date="2024-05" db="EMBL/GenBank/DDBJ databases">
        <title>Roseateles sp. DJS-2-20 16S ribosomal RNA gene Genome sequencing and assembly.</title>
        <authorList>
            <person name="Woo H."/>
        </authorList>
    </citation>
    <scope>NUCLEOTIDE SEQUENCE [LARGE SCALE GENOMIC DNA]</scope>
    <source>
        <strain evidence="2 3">DJS-2-20</strain>
    </source>
</reference>
<sequence length="156" mass="16671">MTRAAFITFTALLLASSAHAADDYVLLQLRATAAGHALVDAKRIQVPQLPGAGLNASSGPLIDWQLQDRQGRTLSAGTVSDPRLLRAPLEPGRGHEMVWLPEAVYVLRLPVNAAATDLRLRARTNPTSGPRIQEAKEPATTTLKVGALMQPATPPR</sequence>
<keyword evidence="1" id="KW-0732">Signal</keyword>
<dbReference type="Proteomes" id="UP001495147">
    <property type="component" value="Unassembled WGS sequence"/>
</dbReference>
<evidence type="ECO:0000313" key="2">
    <source>
        <dbReference type="EMBL" id="MEO3690446.1"/>
    </source>
</evidence>
<protein>
    <recommendedName>
        <fullName evidence="4">Molecular chaperone</fullName>
    </recommendedName>
</protein>
<proteinExistence type="predicted"/>
<feature type="signal peptide" evidence="1">
    <location>
        <begin position="1"/>
        <end position="20"/>
    </location>
</feature>
<dbReference type="EMBL" id="JBDPZD010000001">
    <property type="protein sequence ID" value="MEO3690446.1"/>
    <property type="molecule type" value="Genomic_DNA"/>
</dbReference>
<feature type="chain" id="PRO_5046907268" description="Molecular chaperone" evidence="1">
    <location>
        <begin position="21"/>
        <end position="156"/>
    </location>
</feature>
<comment type="caution">
    <text evidence="2">The sequence shown here is derived from an EMBL/GenBank/DDBJ whole genome shotgun (WGS) entry which is preliminary data.</text>
</comment>
<accession>A0ABV0FZK1</accession>
<evidence type="ECO:0000256" key="1">
    <source>
        <dbReference type="SAM" id="SignalP"/>
    </source>
</evidence>
<evidence type="ECO:0000313" key="3">
    <source>
        <dbReference type="Proteomes" id="UP001495147"/>
    </source>
</evidence>
<dbReference type="RefSeq" id="WP_347703276.1">
    <property type="nucleotide sequence ID" value="NZ_JBDPZD010000001.1"/>
</dbReference>
<name>A0ABV0FZK1_9BURK</name>
<evidence type="ECO:0008006" key="4">
    <source>
        <dbReference type="Google" id="ProtNLM"/>
    </source>
</evidence>
<organism evidence="2 3">
    <name type="scientific">Roseateles paludis</name>
    <dbReference type="NCBI Taxonomy" id="3145238"/>
    <lineage>
        <taxon>Bacteria</taxon>
        <taxon>Pseudomonadati</taxon>
        <taxon>Pseudomonadota</taxon>
        <taxon>Betaproteobacteria</taxon>
        <taxon>Burkholderiales</taxon>
        <taxon>Sphaerotilaceae</taxon>
        <taxon>Roseateles</taxon>
    </lineage>
</organism>
<keyword evidence="3" id="KW-1185">Reference proteome</keyword>